<dbReference type="Pfam" id="PF03692">
    <property type="entry name" value="CxxCxxCC"/>
    <property type="match status" value="1"/>
</dbReference>
<sequence length="144" mass="16835">MSDSFWESKTLDEMSEQEWESLCDGCGRCCLIKLEDDETQELFYTNISCKLLDSSECRCTDYQHRVQKASGCVVLRPYNKALYEQLPASCAYRRLSQSEKLEAWHPLLSNSNQSVHIANISVRDKVISQEYVHEDDWQEHIIEF</sequence>
<dbReference type="EMBL" id="UOFS01000006">
    <property type="protein sequence ID" value="VAW91069.1"/>
    <property type="molecule type" value="Genomic_DNA"/>
</dbReference>
<dbReference type="PANTHER" id="PTHR37421">
    <property type="entry name" value="UPF0260 PROTEIN YCGN"/>
    <property type="match status" value="1"/>
</dbReference>
<dbReference type="InterPro" id="IPR008228">
    <property type="entry name" value="UCP006173"/>
</dbReference>
<dbReference type="NCBIfam" id="NF003501">
    <property type="entry name" value="PRK05170.1-5"/>
    <property type="match status" value="1"/>
</dbReference>
<dbReference type="NCBIfam" id="NF003507">
    <property type="entry name" value="PRK05170.2-5"/>
    <property type="match status" value="1"/>
</dbReference>
<organism evidence="1">
    <name type="scientific">hydrothermal vent metagenome</name>
    <dbReference type="NCBI Taxonomy" id="652676"/>
    <lineage>
        <taxon>unclassified sequences</taxon>
        <taxon>metagenomes</taxon>
        <taxon>ecological metagenomes</taxon>
    </lineage>
</organism>
<dbReference type="AlphaFoldDB" id="A0A3B0ZYN5"/>
<name>A0A3B0ZYN5_9ZZZZ</name>
<dbReference type="PANTHER" id="PTHR37421:SF1">
    <property type="entry name" value="UPF0260 PROTEIN YCGN"/>
    <property type="match status" value="1"/>
</dbReference>
<proteinExistence type="predicted"/>
<protein>
    <submittedName>
        <fullName evidence="1">UPF0260 protein YcgN</fullName>
    </submittedName>
</protein>
<accession>A0A3B0ZYN5</accession>
<reference evidence="1" key="1">
    <citation type="submission" date="2018-06" db="EMBL/GenBank/DDBJ databases">
        <authorList>
            <person name="Zhirakovskaya E."/>
        </authorList>
    </citation>
    <scope>NUCLEOTIDE SEQUENCE</scope>
</reference>
<dbReference type="PIRSF" id="PIRSF006173">
    <property type="entry name" value="UCP006173"/>
    <property type="match status" value="1"/>
</dbReference>
<dbReference type="InterPro" id="IPR005358">
    <property type="entry name" value="Puta_zinc/iron-chelating_dom"/>
</dbReference>
<evidence type="ECO:0000313" key="1">
    <source>
        <dbReference type="EMBL" id="VAW91069.1"/>
    </source>
</evidence>
<gene>
    <name evidence="1" type="ORF">MNBD_GAMMA22-2614</name>
</gene>